<evidence type="ECO:0008006" key="3">
    <source>
        <dbReference type="Google" id="ProtNLM"/>
    </source>
</evidence>
<dbReference type="InterPro" id="IPR041881">
    <property type="entry name" value="PqqD_sf"/>
</dbReference>
<sequence>MEAITRDDVVMHSDKQVSCSVDQGVVVMHVNAGEFYDLNHSASDVWRLLDSPTKVSTLCDRLREKYNVDSERCEKDVLNLLNRLQEKGVIEAQK</sequence>
<accession>Q2S9H6</accession>
<dbReference type="Pfam" id="PF05402">
    <property type="entry name" value="PqqD"/>
    <property type="match status" value="1"/>
</dbReference>
<dbReference type="HOGENOM" id="CLU_159325_2_1_6"/>
<dbReference type="EMBL" id="CP000155">
    <property type="protein sequence ID" value="ABC32698.1"/>
    <property type="molecule type" value="Genomic_DNA"/>
</dbReference>
<dbReference type="OrthoDB" id="9800554at2"/>
<dbReference type="Proteomes" id="UP000000238">
    <property type="component" value="Chromosome"/>
</dbReference>
<dbReference type="AlphaFoldDB" id="Q2S9H6"/>
<dbReference type="KEGG" id="hch:HCH_06047"/>
<dbReference type="Gene3D" id="1.10.10.1150">
    <property type="entry name" value="Coenzyme PQQ synthesis protein D (PqqD)"/>
    <property type="match status" value="1"/>
</dbReference>
<evidence type="ECO:0000313" key="1">
    <source>
        <dbReference type="EMBL" id="ABC32698.1"/>
    </source>
</evidence>
<keyword evidence="2" id="KW-1185">Reference proteome</keyword>
<evidence type="ECO:0000313" key="2">
    <source>
        <dbReference type="Proteomes" id="UP000000238"/>
    </source>
</evidence>
<dbReference type="RefSeq" id="WP_011399756.1">
    <property type="nucleotide sequence ID" value="NC_007645.1"/>
</dbReference>
<name>Q2S9H6_HAHCH</name>
<dbReference type="InterPro" id="IPR008792">
    <property type="entry name" value="PQQD"/>
</dbReference>
<reference evidence="1 2" key="1">
    <citation type="journal article" date="2005" name="Nucleic Acids Res.">
        <title>Genomic blueprint of Hahella chejuensis, a marine microbe producing an algicidal agent.</title>
        <authorList>
            <person name="Jeong H."/>
            <person name="Yim J.H."/>
            <person name="Lee C."/>
            <person name="Choi S.-H."/>
            <person name="Park Y.K."/>
            <person name="Yoon S.H."/>
            <person name="Hur C.-G."/>
            <person name="Kang H.-Y."/>
            <person name="Kim D."/>
            <person name="Lee H.H."/>
            <person name="Park K.H."/>
            <person name="Park S.-H."/>
            <person name="Park H.-S."/>
            <person name="Lee H.K."/>
            <person name="Oh T.K."/>
            <person name="Kim J.F."/>
        </authorList>
    </citation>
    <scope>NUCLEOTIDE SEQUENCE [LARGE SCALE GENOMIC DNA]</scope>
    <source>
        <strain evidence="1 2">KCTC 2396</strain>
    </source>
</reference>
<gene>
    <name evidence="1" type="ordered locus">HCH_06047</name>
</gene>
<proteinExistence type="predicted"/>
<dbReference type="STRING" id="349521.HCH_06047"/>
<protein>
    <recommendedName>
        <fullName evidence="3">Coenzyme PQQ synthesis protein D (PqqD)</fullName>
    </recommendedName>
</protein>
<organism evidence="1 2">
    <name type="scientific">Hahella chejuensis (strain KCTC 2396)</name>
    <dbReference type="NCBI Taxonomy" id="349521"/>
    <lineage>
        <taxon>Bacteria</taxon>
        <taxon>Pseudomonadati</taxon>
        <taxon>Pseudomonadota</taxon>
        <taxon>Gammaproteobacteria</taxon>
        <taxon>Oceanospirillales</taxon>
        <taxon>Hahellaceae</taxon>
        <taxon>Hahella</taxon>
    </lineage>
</organism>